<feature type="transmembrane region" description="Helical" evidence="10">
    <location>
        <begin position="112"/>
        <end position="131"/>
    </location>
</feature>
<comment type="caution">
    <text evidence="12">The sequence shown here is derived from an EMBL/GenBank/DDBJ whole genome shotgun (WGS) entry which is preliminary data.</text>
</comment>
<dbReference type="FunFam" id="3.40.50.1000:FF:000193">
    <property type="entry name" value="Plasma membrane calcium-transporting ATPase 2"/>
    <property type="match status" value="1"/>
</dbReference>
<feature type="transmembrane region" description="Helical" evidence="10">
    <location>
        <begin position="940"/>
        <end position="960"/>
    </location>
</feature>
<evidence type="ECO:0000256" key="6">
    <source>
        <dbReference type="ARBA" id="ARBA00022967"/>
    </source>
</evidence>
<keyword evidence="6" id="KW-1278">Translocase</keyword>
<dbReference type="InterPro" id="IPR006068">
    <property type="entry name" value="ATPase_P-typ_cation-transptr_C"/>
</dbReference>
<evidence type="ECO:0000256" key="5">
    <source>
        <dbReference type="ARBA" id="ARBA00022840"/>
    </source>
</evidence>
<dbReference type="Gene3D" id="1.20.1110.10">
    <property type="entry name" value="Calcium-transporting ATPase, transmembrane domain"/>
    <property type="match status" value="1"/>
</dbReference>
<dbReference type="Pfam" id="PF00690">
    <property type="entry name" value="Cation_ATPase_N"/>
    <property type="match status" value="1"/>
</dbReference>
<keyword evidence="5" id="KW-0067">ATP-binding</keyword>
<dbReference type="SUPFAM" id="SSF53720">
    <property type="entry name" value="ALDH-like"/>
    <property type="match status" value="1"/>
</dbReference>
<dbReference type="GO" id="GO:0016020">
    <property type="term" value="C:membrane"/>
    <property type="evidence" value="ECO:0007669"/>
    <property type="project" value="UniProtKB-SubCell"/>
</dbReference>
<keyword evidence="7 10" id="KW-1133">Transmembrane helix</keyword>
<sequence length="1453" mass="157203">MGVFKKSSGLEINRRTDTTISVTVPPNNPDFTSVAGYAHTLTIQELTEELGTSANDGLSKNESIRRLESHGENLLRGKDGVSALRVFIGQLANALTIVLVAAMALSFGVKDFIEGAVIAAVIVLNTTVGFFQEYKAEKTMDSLRQLSSPTAFVIRNGEGVAIPAKNVVPGDLVNIKVGDVVPADLRLTWVSNLEISEQLLTGESVPVAKNTETYGTEQTDIPIGDRLNLCYASTIVTKGRGTGITIGTAMNTQIGRIANAISGNDSPAEEEDTRPWRSRWSDKIQTLMGLKTGTPLQIKLSKLAYFLFACAILLIIIVFSVARFRVTNEVVLYGIAAAIAIIPESLIAVLTLTMAAGTRTMAKEHVIVRKLDALENLGGVTDICSDKTGTLTLGQMSVQKLWLAGDSGASPEFSAETNPDALEPKGNVVRDSDTTVLEISSLPQGFRQAVLVASLCNVATIRRNLKGQWKSTGDPTEVALQVFASKLGLGRADLTGEGPEAEDRPRPAMGKVIDYGVPEHERDVKFTDDQDKKNKEKRFDLKVEFPFSSDLKRMTTIYEDKRDSQFALVLIKGAAERILDASNSYIPSPEADPLETAPLTPEVRECFMEKYENLAAQGLRVIGLAHRKIPRDEVNGIAREEAEKDFTFLALAGISDPPRPETVGAVRACKAAGIVVHMLTGDHISTARAIAQSVEIIGPDSPQSAVMTAQEFDKLSDKEIDALPELPLVIARCAPETKVRMIHAGKRRGKHMSMSGDGVNDSPALKLAPVGIAMGMAGSDVAKDASDLVLTDDNFDSIRVAVSEGRRLFANIQRFILHLLTTNVAEVLLLIVGLCFQDRDGRSVFPLSPIGVLWVNMLTSSPPAFGLGLEKAPPDLMRKPPHSTKEGVFSWPVIIDCIAYGVIMGGTCLANFVIVVYGRYGGNLGVDCNHSSSDICNTVFRARSTTFATLIFQILLYAWELKSFDRSVFSLTPGRAFYKDLWSNQTLFWSVIAGMVSVVLREYSFLSPPVLSSSEKDIDIAVAAARQAFKTTWGKNVTGWERARLLNKLADLIERDAQELAELEALNNGKPVKMARDFDIGDSVQCLRYYAGWADKITGQSIEVDNKSKLAFTRHDPIGVCGQIIPWNYPINMWAWKVAPALAVGCTIVMKPSELTPLTALKLSELAKEAGFPPGVINTVPSLGPVGGAALASHHDVDKVAFTGSTVTGRKIMEAAAKSGKSPHLVFESADLEQAASWAALGICYNSGQDCTAGSRVYVQDTVYDKFTSILVDRVKALVVGDGLEEATGAGPVVSKGQYDRVWGYIDSGKAEGAHVLVGGEKRQSKGYYVDPTVFTNITSDMKIVKEEIFGPVLSVGVFKTEEEAIALANDTTYGLGAGLHSNDANQCMRVSSALEAGTVWVNQYNILNNNVPFGGKKQSGIGRELGSYALEEYTSVKAIHWNFGDKLDWPLY</sequence>
<dbReference type="InterPro" id="IPR023298">
    <property type="entry name" value="ATPase_P-typ_TM_dom_sf"/>
</dbReference>
<evidence type="ECO:0000259" key="11">
    <source>
        <dbReference type="SMART" id="SM00831"/>
    </source>
</evidence>
<reference evidence="12 13" key="1">
    <citation type="journal article" date="2020" name="ISME J.">
        <title>Uncovering the hidden diversity of litter-decomposition mechanisms in mushroom-forming fungi.</title>
        <authorList>
            <person name="Floudas D."/>
            <person name="Bentzer J."/>
            <person name="Ahren D."/>
            <person name="Johansson T."/>
            <person name="Persson P."/>
            <person name="Tunlid A."/>
        </authorList>
    </citation>
    <scope>NUCLEOTIDE SEQUENCE [LARGE SCALE GENOMIC DNA]</scope>
    <source>
        <strain evidence="12 13">CBS 175.51</strain>
    </source>
</reference>
<dbReference type="NCBIfam" id="TIGR01494">
    <property type="entry name" value="ATPase_P-type"/>
    <property type="match status" value="3"/>
</dbReference>
<evidence type="ECO:0000256" key="9">
    <source>
        <dbReference type="ARBA" id="ARBA00023136"/>
    </source>
</evidence>
<evidence type="ECO:0000256" key="3">
    <source>
        <dbReference type="ARBA" id="ARBA00022692"/>
    </source>
</evidence>
<dbReference type="Pfam" id="PF00689">
    <property type="entry name" value="Cation_ATPase_C"/>
    <property type="match status" value="1"/>
</dbReference>
<dbReference type="PROSITE" id="PS00154">
    <property type="entry name" value="ATPASE_E1_E2"/>
    <property type="match status" value="1"/>
</dbReference>
<dbReference type="InterPro" id="IPR036412">
    <property type="entry name" value="HAD-like_sf"/>
</dbReference>
<dbReference type="SUPFAM" id="SSF81653">
    <property type="entry name" value="Calcium ATPase, transduction domain A"/>
    <property type="match status" value="1"/>
</dbReference>
<feature type="transmembrane region" description="Helical" evidence="10">
    <location>
        <begin position="303"/>
        <end position="324"/>
    </location>
</feature>
<keyword evidence="13" id="KW-1185">Reference proteome</keyword>
<dbReference type="PRINTS" id="PR00120">
    <property type="entry name" value="HATPASE"/>
</dbReference>
<dbReference type="InterPro" id="IPR008250">
    <property type="entry name" value="ATPase_P-typ_transduc_dom_A_sf"/>
</dbReference>
<evidence type="ECO:0000256" key="8">
    <source>
        <dbReference type="ARBA" id="ARBA00023002"/>
    </source>
</evidence>
<dbReference type="Pfam" id="PF00122">
    <property type="entry name" value="E1-E2_ATPase"/>
    <property type="match status" value="1"/>
</dbReference>
<dbReference type="FunFam" id="3.40.605.10:FF:000026">
    <property type="entry name" value="Aldehyde dehydrogenase, putative"/>
    <property type="match status" value="1"/>
</dbReference>
<dbReference type="OrthoDB" id="3352408at2759"/>
<dbReference type="InterPro" id="IPR016163">
    <property type="entry name" value="Ald_DH_C"/>
</dbReference>
<dbReference type="Pfam" id="PF13246">
    <property type="entry name" value="Cation_ATPase"/>
    <property type="match status" value="1"/>
</dbReference>
<evidence type="ECO:0000256" key="2">
    <source>
        <dbReference type="ARBA" id="ARBA00009986"/>
    </source>
</evidence>
<evidence type="ECO:0000313" key="13">
    <source>
        <dbReference type="Proteomes" id="UP000541558"/>
    </source>
</evidence>
<dbReference type="FunFam" id="3.40.309.10:FF:000012">
    <property type="entry name" value="Betaine aldehyde dehydrogenase"/>
    <property type="match status" value="1"/>
</dbReference>
<dbReference type="EMBL" id="JAACJK010000084">
    <property type="protein sequence ID" value="KAF5334046.1"/>
    <property type="molecule type" value="Genomic_DNA"/>
</dbReference>
<feature type="transmembrane region" description="Helical" evidence="10">
    <location>
        <begin position="330"/>
        <end position="353"/>
    </location>
</feature>
<accession>A0A8H5FEP1</accession>
<name>A0A8H5FEP1_9AGAR</name>
<dbReference type="Gene3D" id="3.40.1110.10">
    <property type="entry name" value="Calcium-transporting ATPase, cytoplasmic domain N"/>
    <property type="match status" value="1"/>
</dbReference>
<comment type="subcellular location">
    <subcellularLocation>
        <location evidence="1">Membrane</location>
        <topology evidence="1">Multi-pass membrane protein</topology>
    </subcellularLocation>
</comment>
<dbReference type="FunFam" id="3.40.605.10:FF:000001">
    <property type="entry name" value="Aldehyde dehydrogenase 1"/>
    <property type="match status" value="1"/>
</dbReference>
<feature type="transmembrane region" description="Helical" evidence="10">
    <location>
        <begin position="86"/>
        <end position="106"/>
    </location>
</feature>
<dbReference type="Pfam" id="PF00171">
    <property type="entry name" value="Aldedh"/>
    <property type="match status" value="1"/>
</dbReference>
<evidence type="ECO:0000256" key="1">
    <source>
        <dbReference type="ARBA" id="ARBA00004141"/>
    </source>
</evidence>
<dbReference type="InterPro" id="IPR023214">
    <property type="entry name" value="HAD_sf"/>
</dbReference>
<dbReference type="InterPro" id="IPR016162">
    <property type="entry name" value="Ald_DH_N"/>
</dbReference>
<dbReference type="SFLD" id="SFLDG00002">
    <property type="entry name" value="C1.7:_P-type_atpase_like"/>
    <property type="match status" value="1"/>
</dbReference>
<feature type="transmembrane region" description="Helical" evidence="10">
    <location>
        <begin position="846"/>
        <end position="867"/>
    </location>
</feature>
<dbReference type="InterPro" id="IPR023299">
    <property type="entry name" value="ATPase_P-typ_cyto_dom_N"/>
</dbReference>
<dbReference type="SFLD" id="SFLDS00003">
    <property type="entry name" value="Haloacid_Dehalogenase"/>
    <property type="match status" value="1"/>
</dbReference>
<evidence type="ECO:0000313" key="12">
    <source>
        <dbReference type="EMBL" id="KAF5334046.1"/>
    </source>
</evidence>
<keyword evidence="4" id="KW-0547">Nucleotide-binding</keyword>
<dbReference type="Gene3D" id="3.40.605.10">
    <property type="entry name" value="Aldehyde Dehydrogenase, Chain A, domain 1"/>
    <property type="match status" value="1"/>
</dbReference>
<dbReference type="SUPFAM" id="SSF81665">
    <property type="entry name" value="Calcium ATPase, transmembrane domain M"/>
    <property type="match status" value="1"/>
</dbReference>
<evidence type="ECO:0000256" key="7">
    <source>
        <dbReference type="ARBA" id="ARBA00022989"/>
    </source>
</evidence>
<feature type="domain" description="Cation-transporting P-type ATPase N-terminal" evidence="11">
    <location>
        <begin position="37"/>
        <end position="111"/>
    </location>
</feature>
<dbReference type="InterPro" id="IPR004014">
    <property type="entry name" value="ATPase_P-typ_cation-transptr_N"/>
</dbReference>
<gene>
    <name evidence="12" type="ORF">D9611_014815</name>
</gene>
<dbReference type="InterPro" id="IPR001757">
    <property type="entry name" value="P_typ_ATPase"/>
</dbReference>
<dbReference type="FunFam" id="1.20.1110.10:FF:000020">
    <property type="entry name" value="Sodium ion P-type ATPase"/>
    <property type="match status" value="1"/>
</dbReference>
<evidence type="ECO:0000256" key="10">
    <source>
        <dbReference type="SAM" id="Phobius"/>
    </source>
</evidence>
<dbReference type="InterPro" id="IPR015590">
    <property type="entry name" value="Aldehyde_DH_dom"/>
</dbReference>
<keyword evidence="3 10" id="KW-0812">Transmembrane</keyword>
<dbReference type="PRINTS" id="PR00119">
    <property type="entry name" value="CATATPASE"/>
</dbReference>
<dbReference type="SMART" id="SM00831">
    <property type="entry name" value="Cation_ATPase_N"/>
    <property type="match status" value="1"/>
</dbReference>
<dbReference type="SUPFAM" id="SSF81660">
    <property type="entry name" value="Metal cation-transporting ATPase, ATP-binding domain N"/>
    <property type="match status" value="1"/>
</dbReference>
<organism evidence="12 13">
    <name type="scientific">Ephemerocybe angulata</name>
    <dbReference type="NCBI Taxonomy" id="980116"/>
    <lineage>
        <taxon>Eukaryota</taxon>
        <taxon>Fungi</taxon>
        <taxon>Dikarya</taxon>
        <taxon>Basidiomycota</taxon>
        <taxon>Agaricomycotina</taxon>
        <taxon>Agaricomycetes</taxon>
        <taxon>Agaricomycetidae</taxon>
        <taxon>Agaricales</taxon>
        <taxon>Agaricineae</taxon>
        <taxon>Psathyrellaceae</taxon>
        <taxon>Ephemerocybe</taxon>
    </lineage>
</organism>
<dbReference type="SFLD" id="SFLDF00027">
    <property type="entry name" value="p-type_atpase"/>
    <property type="match status" value="1"/>
</dbReference>
<dbReference type="PANTHER" id="PTHR42861">
    <property type="entry name" value="CALCIUM-TRANSPORTING ATPASE"/>
    <property type="match status" value="1"/>
</dbReference>
<dbReference type="Gene3D" id="2.70.150.10">
    <property type="entry name" value="Calcium-transporting ATPase, cytoplasmic transduction domain A"/>
    <property type="match status" value="1"/>
</dbReference>
<dbReference type="InterPro" id="IPR018303">
    <property type="entry name" value="ATPase_P-typ_P_site"/>
</dbReference>
<feature type="transmembrane region" description="Helical" evidence="10">
    <location>
        <begin position="981"/>
        <end position="1000"/>
    </location>
</feature>
<evidence type="ECO:0000256" key="4">
    <source>
        <dbReference type="ARBA" id="ARBA00022741"/>
    </source>
</evidence>
<feature type="transmembrane region" description="Helical" evidence="10">
    <location>
        <begin position="815"/>
        <end position="834"/>
    </location>
</feature>
<comment type="similarity">
    <text evidence="2">Belongs to the aldehyde dehydrogenase family.</text>
</comment>
<dbReference type="InterPro" id="IPR059000">
    <property type="entry name" value="ATPase_P-type_domA"/>
</dbReference>
<dbReference type="GO" id="GO:0016887">
    <property type="term" value="F:ATP hydrolysis activity"/>
    <property type="evidence" value="ECO:0007669"/>
    <property type="project" value="InterPro"/>
</dbReference>
<dbReference type="InterPro" id="IPR044492">
    <property type="entry name" value="P_typ_ATPase_HD_dom"/>
</dbReference>
<dbReference type="Gene3D" id="3.40.50.1000">
    <property type="entry name" value="HAD superfamily/HAD-like"/>
    <property type="match status" value="1"/>
</dbReference>
<dbReference type="Gene3D" id="3.40.309.10">
    <property type="entry name" value="Aldehyde Dehydrogenase, Chain A, domain 2"/>
    <property type="match status" value="1"/>
</dbReference>
<keyword evidence="9 10" id="KW-0472">Membrane</keyword>
<dbReference type="GO" id="GO:0004030">
    <property type="term" value="F:aldehyde dehydrogenase [NAD(P)+] activity"/>
    <property type="evidence" value="ECO:0007669"/>
    <property type="project" value="UniProtKB-ARBA"/>
</dbReference>
<dbReference type="SUPFAM" id="SSF56784">
    <property type="entry name" value="HAD-like"/>
    <property type="match status" value="1"/>
</dbReference>
<dbReference type="GO" id="GO:0005524">
    <property type="term" value="F:ATP binding"/>
    <property type="evidence" value="ECO:0007669"/>
    <property type="project" value="UniProtKB-KW"/>
</dbReference>
<dbReference type="GO" id="GO:0030001">
    <property type="term" value="P:metal ion transport"/>
    <property type="evidence" value="ECO:0007669"/>
    <property type="project" value="UniProtKB-ARBA"/>
</dbReference>
<proteinExistence type="inferred from homology"/>
<protein>
    <recommendedName>
        <fullName evidence="11">Cation-transporting P-type ATPase N-terminal domain-containing protein</fullName>
    </recommendedName>
</protein>
<keyword evidence="8" id="KW-0560">Oxidoreductase</keyword>
<dbReference type="InterPro" id="IPR016161">
    <property type="entry name" value="Ald_DH/histidinol_DH"/>
</dbReference>
<dbReference type="Proteomes" id="UP000541558">
    <property type="component" value="Unassembled WGS sequence"/>
</dbReference>
<feature type="transmembrane region" description="Helical" evidence="10">
    <location>
        <begin position="888"/>
        <end position="920"/>
    </location>
</feature>